<evidence type="ECO:0000313" key="1">
    <source>
        <dbReference type="EMBL" id="MCX2740871.1"/>
    </source>
</evidence>
<gene>
    <name evidence="1" type="ORF">OO017_13015</name>
</gene>
<evidence type="ECO:0000313" key="2">
    <source>
        <dbReference type="Proteomes" id="UP001207228"/>
    </source>
</evidence>
<protein>
    <submittedName>
        <fullName evidence="1">Uncharacterized protein</fullName>
    </submittedName>
</protein>
<name>A0ABT3RHE9_9BACT</name>
<accession>A0ABT3RHE9</accession>
<sequence>MTQEQFYYCLNRILELRDKINETCNVRRRAQVTESTMYEGQQVDFDSLRRYAENKENADRNTAEAHALIKELAAQEAKIRVFVPVSFYGSKIMASQPGKPPLYVVVEPKNIDIEKCA</sequence>
<comment type="caution">
    <text evidence="1">The sequence shown here is derived from an EMBL/GenBank/DDBJ whole genome shotgun (WGS) entry which is preliminary data.</text>
</comment>
<dbReference type="EMBL" id="JAPFQO010000008">
    <property type="protein sequence ID" value="MCX2740871.1"/>
    <property type="molecule type" value="Genomic_DNA"/>
</dbReference>
<dbReference type="RefSeq" id="WP_266052934.1">
    <property type="nucleotide sequence ID" value="NZ_JAPFQO010000008.1"/>
</dbReference>
<organism evidence="1 2">
    <name type="scientific">Pontibacter anaerobius</name>
    <dbReference type="NCBI Taxonomy" id="2993940"/>
    <lineage>
        <taxon>Bacteria</taxon>
        <taxon>Pseudomonadati</taxon>
        <taxon>Bacteroidota</taxon>
        <taxon>Cytophagia</taxon>
        <taxon>Cytophagales</taxon>
        <taxon>Hymenobacteraceae</taxon>
        <taxon>Pontibacter</taxon>
    </lineage>
</organism>
<dbReference type="Proteomes" id="UP001207228">
    <property type="component" value="Unassembled WGS sequence"/>
</dbReference>
<keyword evidence="2" id="KW-1185">Reference proteome</keyword>
<reference evidence="1 2" key="1">
    <citation type="submission" date="2022-11" db="EMBL/GenBank/DDBJ databases">
        <title>The characterization of three novel Bacteroidetes species and genomic analysis of their roles in tidal elemental geochemical cycles.</title>
        <authorList>
            <person name="Ma K.-J."/>
        </authorList>
    </citation>
    <scope>NUCLEOTIDE SEQUENCE [LARGE SCALE GENOMIC DNA]</scope>
    <source>
        <strain evidence="1 2">M82</strain>
    </source>
</reference>
<proteinExistence type="predicted"/>